<evidence type="ECO:0000256" key="1">
    <source>
        <dbReference type="SAM" id="SignalP"/>
    </source>
</evidence>
<dbReference type="Proteomes" id="UP001152759">
    <property type="component" value="Chromosome 1"/>
</dbReference>
<keyword evidence="3" id="KW-1185">Reference proteome</keyword>
<gene>
    <name evidence="2" type="ORF">BEMITA_LOCUS1213</name>
</gene>
<feature type="chain" id="PRO_5040512584" evidence="1">
    <location>
        <begin position="21"/>
        <end position="122"/>
    </location>
</feature>
<sequence>MHCWLYYSFLLPMFSLVTDCFFDDYDFHFQDDTETSTAREDDLIFLTPFIERGHIPGAKTIAEETRKPKYWGKLYGLLMANRSIDTNLFSRLFKSSHGNWPSGVMSVKRSGYGVQLYVGALL</sequence>
<dbReference type="AlphaFoldDB" id="A0A9P0FYA5"/>
<name>A0A9P0FYA5_BEMTA</name>
<evidence type="ECO:0000313" key="2">
    <source>
        <dbReference type="EMBL" id="CAH0753939.1"/>
    </source>
</evidence>
<protein>
    <submittedName>
        <fullName evidence="2">Uncharacterized protein</fullName>
    </submittedName>
</protein>
<organism evidence="2 3">
    <name type="scientific">Bemisia tabaci</name>
    <name type="common">Sweetpotato whitefly</name>
    <name type="synonym">Aleurodes tabaci</name>
    <dbReference type="NCBI Taxonomy" id="7038"/>
    <lineage>
        <taxon>Eukaryota</taxon>
        <taxon>Metazoa</taxon>
        <taxon>Ecdysozoa</taxon>
        <taxon>Arthropoda</taxon>
        <taxon>Hexapoda</taxon>
        <taxon>Insecta</taxon>
        <taxon>Pterygota</taxon>
        <taxon>Neoptera</taxon>
        <taxon>Paraneoptera</taxon>
        <taxon>Hemiptera</taxon>
        <taxon>Sternorrhyncha</taxon>
        <taxon>Aleyrodoidea</taxon>
        <taxon>Aleyrodidae</taxon>
        <taxon>Aleyrodinae</taxon>
        <taxon>Bemisia</taxon>
    </lineage>
</organism>
<keyword evidence="1" id="KW-0732">Signal</keyword>
<dbReference type="EMBL" id="OU963862">
    <property type="protein sequence ID" value="CAH0753939.1"/>
    <property type="molecule type" value="Genomic_DNA"/>
</dbReference>
<reference evidence="2" key="1">
    <citation type="submission" date="2021-12" db="EMBL/GenBank/DDBJ databases">
        <authorList>
            <person name="King R."/>
        </authorList>
    </citation>
    <scope>NUCLEOTIDE SEQUENCE</scope>
</reference>
<feature type="signal peptide" evidence="1">
    <location>
        <begin position="1"/>
        <end position="20"/>
    </location>
</feature>
<proteinExistence type="predicted"/>
<evidence type="ECO:0000313" key="3">
    <source>
        <dbReference type="Proteomes" id="UP001152759"/>
    </source>
</evidence>
<accession>A0A9P0FYA5</accession>